<keyword evidence="5" id="KW-1185">Reference proteome</keyword>
<dbReference type="PATRIC" id="fig|1280952.3.peg.755"/>
<dbReference type="InterPro" id="IPR017871">
    <property type="entry name" value="ABC_transporter-like_CS"/>
</dbReference>
<dbReference type="PROSITE" id="PS00211">
    <property type="entry name" value="ABC_TRANSPORTER_1"/>
    <property type="match status" value="1"/>
</dbReference>
<sequence>MLDKPIHQSGGQLFVQIREVTKHFSAKGPPALETVSGTIETGKITGLVGPDGAGKTTLIRLLTGLSRPSKGAVLIEGEDAYASQHYLHQMLGYMPQRFGLYEDLSVMENLVLFADLKGLSGPQRDETFSHLLKFTDLARFTERLAGALSGGMKQKLGLACALLTRPRLLLLDEPSVGVDPISRRELWSMVSKLVDKSMAVVWATAYLDEAEKCDKVLLLSDGKLLYSGSPANLTDTMTGRVYLARLPQAKRRETIAPLLADASVADAILHGDAIRLLTQKSADLAHIQGLVDGELVPAAPRFEDAFVDRLGGGPDGRSPLVDAMKTHTDTGEAVVEARGLTKRYGSFAAASNITFSQKRGEILGLLGPNGAGKSTTFKMLCGLTAPSEGEGRVAGYDLRTAAADARGRLGYMAQKFSLYGDISVAQNLSFFAGVYGLGHRRAKERIDAMLEAFDLTAYRGTTAGQLPLGFKQRLALAAALLHEPEVLFLDEPTSGVDPITRREFWSHINALTAKNVAVLVTTHFMEEAEYCDRINLIYRGKTIAEGTPDALKASCAGADKSAVTMEDAFIALVARSEQAEKETAA</sequence>
<evidence type="ECO:0000256" key="2">
    <source>
        <dbReference type="ARBA" id="ARBA00022840"/>
    </source>
</evidence>
<dbReference type="InterPro" id="IPR003439">
    <property type="entry name" value="ABC_transporter-like_ATP-bd"/>
</dbReference>
<dbReference type="PANTHER" id="PTHR43038:SF3">
    <property type="entry name" value="ABC TRANSPORTER G FAMILY MEMBER 20 ISOFORM X1"/>
    <property type="match status" value="1"/>
</dbReference>
<gene>
    <name evidence="4" type="ORF">HJA_03786</name>
</gene>
<dbReference type="RefSeq" id="WP_051597326.1">
    <property type="nucleotide sequence ID" value="NZ_ARYJ01000002.1"/>
</dbReference>
<dbReference type="SMART" id="SM00382">
    <property type="entry name" value="AAA"/>
    <property type="match status" value="2"/>
</dbReference>
<dbReference type="GO" id="GO:0016887">
    <property type="term" value="F:ATP hydrolysis activity"/>
    <property type="evidence" value="ECO:0007669"/>
    <property type="project" value="InterPro"/>
</dbReference>
<dbReference type="EMBL" id="ARYJ01000002">
    <property type="protein sequence ID" value="KCZ90318.1"/>
    <property type="molecule type" value="Genomic_DNA"/>
</dbReference>
<dbReference type="AlphaFoldDB" id="A0A059FIK0"/>
<name>A0A059FIK0_9PROT</name>
<dbReference type="GO" id="GO:0005524">
    <property type="term" value="F:ATP binding"/>
    <property type="evidence" value="ECO:0007669"/>
    <property type="project" value="UniProtKB-KW"/>
</dbReference>
<dbReference type="InterPro" id="IPR003593">
    <property type="entry name" value="AAA+_ATPase"/>
</dbReference>
<dbReference type="eggNOG" id="COG1131">
    <property type="taxonomic scope" value="Bacteria"/>
</dbReference>
<organism evidence="4 5">
    <name type="scientific">Hyphomonas jannaschiana VP2</name>
    <dbReference type="NCBI Taxonomy" id="1280952"/>
    <lineage>
        <taxon>Bacteria</taxon>
        <taxon>Pseudomonadati</taxon>
        <taxon>Pseudomonadota</taxon>
        <taxon>Alphaproteobacteria</taxon>
        <taxon>Hyphomonadales</taxon>
        <taxon>Hyphomonadaceae</taxon>
        <taxon>Hyphomonas</taxon>
    </lineage>
</organism>
<dbReference type="Pfam" id="PF00005">
    <property type="entry name" value="ABC_tran"/>
    <property type="match status" value="2"/>
</dbReference>
<evidence type="ECO:0000256" key="1">
    <source>
        <dbReference type="ARBA" id="ARBA00022741"/>
    </source>
</evidence>
<dbReference type="Gene3D" id="3.40.50.300">
    <property type="entry name" value="P-loop containing nucleotide triphosphate hydrolases"/>
    <property type="match status" value="2"/>
</dbReference>
<feature type="domain" description="ABC transporter" evidence="3">
    <location>
        <begin position="15"/>
        <end position="246"/>
    </location>
</feature>
<dbReference type="SUPFAM" id="SSF52540">
    <property type="entry name" value="P-loop containing nucleoside triphosphate hydrolases"/>
    <property type="match status" value="2"/>
</dbReference>
<protein>
    <submittedName>
        <fullName evidence="4">ABC transporter ATP-binding protein</fullName>
    </submittedName>
</protein>
<dbReference type="PROSITE" id="PS50893">
    <property type="entry name" value="ABC_TRANSPORTER_2"/>
    <property type="match status" value="2"/>
</dbReference>
<proteinExistence type="predicted"/>
<evidence type="ECO:0000259" key="3">
    <source>
        <dbReference type="PROSITE" id="PS50893"/>
    </source>
</evidence>
<dbReference type="Proteomes" id="UP000024816">
    <property type="component" value="Unassembled WGS sequence"/>
</dbReference>
<feature type="domain" description="ABC transporter" evidence="3">
    <location>
        <begin position="335"/>
        <end position="564"/>
    </location>
</feature>
<evidence type="ECO:0000313" key="4">
    <source>
        <dbReference type="EMBL" id="KCZ90318.1"/>
    </source>
</evidence>
<dbReference type="STRING" id="1280952.HJA_03786"/>
<dbReference type="OrthoDB" id="9778547at2"/>
<reference evidence="4 5" key="1">
    <citation type="journal article" date="2014" name="Antonie Van Leeuwenhoek">
        <title>Hyphomonas beringensis sp. nov. and Hyphomonas chukchiensis sp. nov., isolated from surface seawater of the Bering Sea and Chukchi Sea.</title>
        <authorList>
            <person name="Li C."/>
            <person name="Lai Q."/>
            <person name="Li G."/>
            <person name="Dong C."/>
            <person name="Wang J."/>
            <person name="Liao Y."/>
            <person name="Shao Z."/>
        </authorList>
    </citation>
    <scope>NUCLEOTIDE SEQUENCE [LARGE SCALE GENOMIC DNA]</scope>
    <source>
        <strain evidence="4 5">VP2</strain>
    </source>
</reference>
<comment type="caution">
    <text evidence="4">The sequence shown here is derived from an EMBL/GenBank/DDBJ whole genome shotgun (WGS) entry which is preliminary data.</text>
</comment>
<evidence type="ECO:0000313" key="5">
    <source>
        <dbReference type="Proteomes" id="UP000024816"/>
    </source>
</evidence>
<accession>A0A059FIK0</accession>
<keyword evidence="1" id="KW-0547">Nucleotide-binding</keyword>
<keyword evidence="2 4" id="KW-0067">ATP-binding</keyword>
<dbReference type="PANTHER" id="PTHR43038">
    <property type="entry name" value="ATP-BINDING CASSETTE, SUB-FAMILY H, MEMBER 1"/>
    <property type="match status" value="1"/>
</dbReference>
<dbReference type="InterPro" id="IPR027417">
    <property type="entry name" value="P-loop_NTPase"/>
</dbReference>